<proteinExistence type="predicted"/>
<organism evidence="1 2">
    <name type="scientific">Paracoccus methylovorus</name>
    <dbReference type="NCBI Taxonomy" id="2812658"/>
    <lineage>
        <taxon>Bacteria</taxon>
        <taxon>Pseudomonadati</taxon>
        <taxon>Pseudomonadota</taxon>
        <taxon>Alphaproteobacteria</taxon>
        <taxon>Rhodobacterales</taxon>
        <taxon>Paracoccaceae</taxon>
        <taxon>Paracoccus</taxon>
    </lineage>
</organism>
<name>A0ABX7JRF3_9RHOB</name>
<evidence type="ECO:0000313" key="2">
    <source>
        <dbReference type="Proteomes" id="UP000663629"/>
    </source>
</evidence>
<protein>
    <recommendedName>
        <fullName evidence="3">Two-component sensor histidine kinase</fullName>
    </recommendedName>
</protein>
<accession>A0ABX7JRF3</accession>
<sequence>MRPLSLRWRLLVVGGAAILAALGAAAIGLAVLFDCHVERVALADLEDRVLSLIAM</sequence>
<dbReference type="EMBL" id="CP070372">
    <property type="protein sequence ID" value="QRZ16051.1"/>
    <property type="molecule type" value="Genomic_DNA"/>
</dbReference>
<dbReference type="Proteomes" id="UP000663629">
    <property type="component" value="Plasmid p2"/>
</dbReference>
<keyword evidence="1" id="KW-0614">Plasmid</keyword>
<keyword evidence="2" id="KW-1185">Reference proteome</keyword>
<evidence type="ECO:0000313" key="1">
    <source>
        <dbReference type="EMBL" id="QRZ16051.1"/>
    </source>
</evidence>
<dbReference type="RefSeq" id="WP_205296939.1">
    <property type="nucleotide sequence ID" value="NZ_CP070372.1"/>
</dbReference>
<geneLocation type="plasmid" evidence="1 2">
    <name>p2</name>
</geneLocation>
<evidence type="ECO:0008006" key="3">
    <source>
        <dbReference type="Google" id="ProtNLM"/>
    </source>
</evidence>
<reference evidence="1 2" key="1">
    <citation type="submission" date="2021-02" db="EMBL/GenBank/DDBJ databases">
        <title>Paracoccus methylovroum sp.nov., a new methanol and methylamine utilizing methylotrophic denitrifer.</title>
        <authorList>
            <person name="Timsy T."/>
            <person name="Behrendt U."/>
            <person name="Ulrich A."/>
            <person name="Spanner T."/>
            <person name="Foesel B.U."/>
            <person name="Horn M.A."/>
            <person name="Kolb S."/>
        </authorList>
    </citation>
    <scope>NUCLEOTIDE SEQUENCE [LARGE SCALE GENOMIC DNA]</scope>
    <source>
        <strain evidence="1 2">H4-D09</strain>
        <plasmid evidence="1 2">p2</plasmid>
    </source>
</reference>
<gene>
    <name evidence="1" type="ORF">JWJ88_21115</name>
</gene>